<evidence type="ECO:0000256" key="1">
    <source>
        <dbReference type="ARBA" id="ARBA00018879"/>
    </source>
</evidence>
<keyword evidence="6" id="KW-1185">Reference proteome</keyword>
<accession>A0A841FQW6</accession>
<dbReference type="SUPFAM" id="SSF56601">
    <property type="entry name" value="beta-lactamase/transpeptidase-like"/>
    <property type="match status" value="1"/>
</dbReference>
<dbReference type="Proteomes" id="UP000548476">
    <property type="component" value="Unassembled WGS sequence"/>
</dbReference>
<evidence type="ECO:0000256" key="3">
    <source>
        <dbReference type="SAM" id="SignalP"/>
    </source>
</evidence>
<dbReference type="PANTHER" id="PTHR35333">
    <property type="entry name" value="BETA-LACTAMASE"/>
    <property type="match status" value="1"/>
</dbReference>
<feature type="domain" description="Beta-lactamase class A catalytic" evidence="4">
    <location>
        <begin position="77"/>
        <end position="292"/>
    </location>
</feature>
<evidence type="ECO:0000313" key="6">
    <source>
        <dbReference type="Proteomes" id="UP000548476"/>
    </source>
</evidence>
<dbReference type="GO" id="GO:0030655">
    <property type="term" value="P:beta-lactam antibiotic catabolic process"/>
    <property type="evidence" value="ECO:0007669"/>
    <property type="project" value="InterPro"/>
</dbReference>
<dbReference type="EMBL" id="JACHGT010000005">
    <property type="protein sequence ID" value="MBB6034949.1"/>
    <property type="molecule type" value="Genomic_DNA"/>
</dbReference>
<dbReference type="RefSeq" id="WP_184787797.1">
    <property type="nucleotide sequence ID" value="NZ_BONT01000091.1"/>
</dbReference>
<dbReference type="PANTHER" id="PTHR35333:SF3">
    <property type="entry name" value="BETA-LACTAMASE-TYPE TRANSPEPTIDASE FOLD CONTAINING PROTEIN"/>
    <property type="match status" value="1"/>
</dbReference>
<dbReference type="Pfam" id="PF13354">
    <property type="entry name" value="Beta-lactamase2"/>
    <property type="match status" value="1"/>
</dbReference>
<dbReference type="GO" id="GO:0046677">
    <property type="term" value="P:response to antibiotic"/>
    <property type="evidence" value="ECO:0007669"/>
    <property type="project" value="InterPro"/>
</dbReference>
<reference evidence="5 6" key="1">
    <citation type="submission" date="2020-08" db="EMBL/GenBank/DDBJ databases">
        <title>Genomic Encyclopedia of Type Strains, Phase IV (KMG-IV): sequencing the most valuable type-strain genomes for metagenomic binning, comparative biology and taxonomic classification.</title>
        <authorList>
            <person name="Goeker M."/>
        </authorList>
    </citation>
    <scope>NUCLEOTIDE SEQUENCE [LARGE SCALE GENOMIC DNA]</scope>
    <source>
        <strain evidence="5 6">YIM 65646</strain>
    </source>
</reference>
<sequence>MSPKINRRGALGLGTAVAAGTVLAGTTSTAASAALEAGETADEVSPATTVAQACERVRRIYERHSAVAGGTWRAYITVADGTGTQHVAVNDESDVVVDALSVNKIAIATAVLDKADRGLISMTDLIDVTKEIIIPGGDGMFRLDGWYPSHVTVGHALANLLTISCDTSVRLSGLKAPTLEINEIMKAKGFPKTQVEPGSNPNRMFMGWTTPREMHDLFSAHVRGQLVSEAATNFLFNLIRSPIAFTDGIRLNLPTGDRMRIATKAGWLDNDRHEAGIIFDANNAPILTYSIFATLPDSDPEDFGSAHPLNAARARMGQRFFNVVSRLSGPARFAEPTKEYAPTNGG</sequence>
<evidence type="ECO:0000259" key="4">
    <source>
        <dbReference type="Pfam" id="PF13354"/>
    </source>
</evidence>
<dbReference type="Gene3D" id="3.40.710.10">
    <property type="entry name" value="DD-peptidase/beta-lactamase superfamily"/>
    <property type="match status" value="1"/>
</dbReference>
<feature type="signal peptide" evidence="3">
    <location>
        <begin position="1"/>
        <end position="24"/>
    </location>
</feature>
<name>A0A841FQW6_9ACTN</name>
<evidence type="ECO:0000313" key="5">
    <source>
        <dbReference type="EMBL" id="MBB6034949.1"/>
    </source>
</evidence>
<protein>
    <recommendedName>
        <fullName evidence="1">Beta-lactamase</fullName>
    </recommendedName>
    <alternativeName>
        <fullName evidence="2">Penicillinase</fullName>
    </alternativeName>
</protein>
<proteinExistence type="predicted"/>
<dbReference type="InterPro" id="IPR000871">
    <property type="entry name" value="Beta-lactam_class-A"/>
</dbReference>
<dbReference type="PROSITE" id="PS51318">
    <property type="entry name" value="TAT"/>
    <property type="match status" value="1"/>
</dbReference>
<evidence type="ECO:0000256" key="2">
    <source>
        <dbReference type="ARBA" id="ARBA00030171"/>
    </source>
</evidence>
<comment type="caution">
    <text evidence="5">The sequence shown here is derived from an EMBL/GenBank/DDBJ whole genome shotgun (WGS) entry which is preliminary data.</text>
</comment>
<dbReference type="GO" id="GO:0008800">
    <property type="term" value="F:beta-lactamase activity"/>
    <property type="evidence" value="ECO:0007669"/>
    <property type="project" value="InterPro"/>
</dbReference>
<dbReference type="InterPro" id="IPR045155">
    <property type="entry name" value="Beta-lactam_cat"/>
</dbReference>
<organism evidence="5 6">
    <name type="scientific">Phytomonospora endophytica</name>
    <dbReference type="NCBI Taxonomy" id="714109"/>
    <lineage>
        <taxon>Bacteria</taxon>
        <taxon>Bacillati</taxon>
        <taxon>Actinomycetota</taxon>
        <taxon>Actinomycetes</taxon>
        <taxon>Micromonosporales</taxon>
        <taxon>Micromonosporaceae</taxon>
        <taxon>Phytomonospora</taxon>
    </lineage>
</organism>
<dbReference type="AlphaFoldDB" id="A0A841FQW6"/>
<dbReference type="InterPro" id="IPR012338">
    <property type="entry name" value="Beta-lactam/transpept-like"/>
</dbReference>
<gene>
    <name evidence="5" type="ORF">HNR73_002803</name>
</gene>
<feature type="chain" id="PRO_5038667928" description="Beta-lactamase" evidence="3">
    <location>
        <begin position="25"/>
        <end position="346"/>
    </location>
</feature>
<keyword evidence="3" id="KW-0732">Signal</keyword>
<dbReference type="InterPro" id="IPR006311">
    <property type="entry name" value="TAT_signal"/>
</dbReference>